<gene>
    <name evidence="2" type="ORF">SAMN05421731_10897</name>
</gene>
<organism evidence="2 3">
    <name type="scientific">Acinetobacter puyangensis</name>
    <dbReference type="NCBI Taxonomy" id="1096779"/>
    <lineage>
        <taxon>Bacteria</taxon>
        <taxon>Pseudomonadati</taxon>
        <taxon>Pseudomonadota</taxon>
        <taxon>Gammaproteobacteria</taxon>
        <taxon>Moraxellales</taxon>
        <taxon>Moraxellaceae</taxon>
        <taxon>Acinetobacter</taxon>
    </lineage>
</organism>
<protein>
    <submittedName>
        <fullName evidence="2">Uncharacterized membrane protein</fullName>
    </submittedName>
</protein>
<name>A0A240EBQ8_9GAMM</name>
<dbReference type="AlphaFoldDB" id="A0A240EBQ8"/>
<keyword evidence="1" id="KW-0472">Membrane</keyword>
<keyword evidence="1" id="KW-1133">Transmembrane helix</keyword>
<dbReference type="EMBL" id="OANT01000008">
    <property type="protein sequence ID" value="SNX46148.1"/>
    <property type="molecule type" value="Genomic_DNA"/>
</dbReference>
<reference evidence="3" key="1">
    <citation type="submission" date="2016-09" db="EMBL/GenBank/DDBJ databases">
        <authorList>
            <person name="Varghese N."/>
            <person name="Submissions S."/>
        </authorList>
    </citation>
    <scope>NUCLEOTIDE SEQUENCE [LARGE SCALE GENOMIC DNA]</scope>
    <source>
        <strain evidence="3">ANC 4466</strain>
    </source>
</reference>
<evidence type="ECO:0000313" key="2">
    <source>
        <dbReference type="EMBL" id="SNX46148.1"/>
    </source>
</evidence>
<proteinExistence type="predicted"/>
<evidence type="ECO:0000313" key="3">
    <source>
        <dbReference type="Proteomes" id="UP000219042"/>
    </source>
</evidence>
<evidence type="ECO:0000256" key="1">
    <source>
        <dbReference type="SAM" id="Phobius"/>
    </source>
</evidence>
<feature type="transmembrane region" description="Helical" evidence="1">
    <location>
        <begin position="101"/>
        <end position="120"/>
    </location>
</feature>
<sequence length="137" mass="15980">MDTIQNRDLQEMNHQNFGSQDNKTLTYVLYALYIASIFSAGILSIIAIIINYIKLDSVKGTALESHFIWQIRSFWWYLFWNVVAIACVCLVVFVYHSPWWSATPLLGLSIVGIAWIWHVYRCIRGLITLSEDRPMYQ</sequence>
<feature type="transmembrane region" description="Helical" evidence="1">
    <location>
        <begin position="27"/>
        <end position="53"/>
    </location>
</feature>
<feature type="transmembrane region" description="Helical" evidence="1">
    <location>
        <begin position="74"/>
        <end position="95"/>
    </location>
</feature>
<keyword evidence="3" id="KW-1185">Reference proteome</keyword>
<accession>A0A240EBQ8</accession>
<dbReference type="Proteomes" id="UP000219042">
    <property type="component" value="Unassembled WGS sequence"/>
</dbReference>
<keyword evidence="1" id="KW-0812">Transmembrane</keyword>